<dbReference type="EMBL" id="JACI01000002">
    <property type="protein sequence ID" value="OAQ14536.1"/>
    <property type="molecule type" value="Genomic_DNA"/>
</dbReference>
<accession>A0A179CXA0</accession>
<organism evidence="1 2">
    <name type="scientific">Bibersteinia trehalosi Y31</name>
    <dbReference type="NCBI Taxonomy" id="1261658"/>
    <lineage>
        <taxon>Bacteria</taxon>
        <taxon>Pseudomonadati</taxon>
        <taxon>Pseudomonadota</taxon>
        <taxon>Gammaproteobacteria</taxon>
        <taxon>Pasteurellales</taxon>
        <taxon>Pasteurellaceae</taxon>
        <taxon>Bibersteinia</taxon>
    </lineage>
</organism>
<dbReference type="GO" id="GO:0016757">
    <property type="term" value="F:glycosyltransferase activity"/>
    <property type="evidence" value="ECO:0007669"/>
    <property type="project" value="UniProtKB-KW"/>
</dbReference>
<dbReference type="Gene3D" id="3.30.370.20">
    <property type="match status" value="1"/>
</dbReference>
<sequence length="309" mass="35944">MNLIICCTPLQVLIAEKIMENYPEEKFFGVMLHTVDNSKFSHYKERLKSKCQAGFFSLLQHNDRINLLKEIVRLKFFFTGKSFVRVFVANFTELHIQFLLSSVKFEQFYTFDDGTVNIVESSPFLRNDPKTPMRKMINCILGNRFSNQKLRTLSQKHYTIYQGFPNIIKNTEGIDLIENSESNSDDVESVNILLGQPVYADDDANIALAEKVIKKFNIHYYFPHPREKYKLSNISYINTPLIFEDYIISKFSKRKCKVYTYFSSAILNLNNKSPNIDMAALKIETHDPAFDATYALFEKLGINVIDIRE</sequence>
<keyword evidence="1" id="KW-0328">Glycosyltransferase</keyword>
<dbReference type="InterPro" id="IPR012477">
    <property type="entry name" value="Glyco_transf_52"/>
</dbReference>
<dbReference type="Pfam" id="PF07922">
    <property type="entry name" value="Glyco_transf_52"/>
    <property type="match status" value="1"/>
</dbReference>
<name>A0A179CXA0_BIBTR</name>
<dbReference type="RefSeq" id="WP_064318859.1">
    <property type="nucleotide sequence ID" value="NZ_JACI01000002.1"/>
</dbReference>
<gene>
    <name evidence="1" type="ORF">F480_09315</name>
</gene>
<evidence type="ECO:0000313" key="1">
    <source>
        <dbReference type="EMBL" id="OAQ14536.1"/>
    </source>
</evidence>
<evidence type="ECO:0000313" key="2">
    <source>
        <dbReference type="Proteomes" id="UP000078358"/>
    </source>
</evidence>
<keyword evidence="1" id="KW-0808">Transferase</keyword>
<protein>
    <submittedName>
        <fullName evidence="1">Beta-galactoside alpha-2,3-sialyltransferase</fullName>
    </submittedName>
</protein>
<reference evidence="1 2" key="1">
    <citation type="submission" date="2014-01" db="EMBL/GenBank/DDBJ databases">
        <authorList>
            <person name="Zuccon D."/>
        </authorList>
    </citation>
    <scope>NUCLEOTIDE SEQUENCE [LARGE SCALE GENOMIC DNA]</scope>
    <source>
        <strain evidence="1 2">Y31</strain>
    </source>
</reference>
<comment type="caution">
    <text evidence="1">The sequence shown here is derived from an EMBL/GenBank/DDBJ whole genome shotgun (WGS) entry which is preliminary data.</text>
</comment>
<dbReference type="AlphaFoldDB" id="A0A179CXA0"/>
<proteinExistence type="predicted"/>
<dbReference type="Proteomes" id="UP000078358">
    <property type="component" value="Unassembled WGS sequence"/>
</dbReference>
<dbReference type="PATRIC" id="fig|1261658.3.peg.1861"/>